<evidence type="ECO:0000256" key="5">
    <source>
        <dbReference type="ARBA" id="ARBA00023316"/>
    </source>
</evidence>
<dbReference type="Pfam" id="PF03734">
    <property type="entry name" value="YkuD"/>
    <property type="match status" value="1"/>
</dbReference>
<dbReference type="AlphaFoldDB" id="A0A1M6ZYE7"/>
<dbReference type="InterPro" id="IPR038063">
    <property type="entry name" value="Transpep_catalytic_dom"/>
</dbReference>
<organism evidence="10 11">
    <name type="scientific">Pseudonocardia thermophila</name>
    <dbReference type="NCBI Taxonomy" id="1848"/>
    <lineage>
        <taxon>Bacteria</taxon>
        <taxon>Bacillati</taxon>
        <taxon>Actinomycetota</taxon>
        <taxon>Actinomycetes</taxon>
        <taxon>Pseudonocardiales</taxon>
        <taxon>Pseudonocardiaceae</taxon>
        <taxon>Pseudonocardia</taxon>
    </lineage>
</organism>
<evidence type="ECO:0000256" key="6">
    <source>
        <dbReference type="PROSITE-ProRule" id="PRU01373"/>
    </source>
</evidence>
<dbReference type="GO" id="GO:0071555">
    <property type="term" value="P:cell wall organization"/>
    <property type="evidence" value="ECO:0007669"/>
    <property type="project" value="UniProtKB-UniRule"/>
</dbReference>
<keyword evidence="4 6" id="KW-0573">Peptidoglycan synthesis</keyword>
<dbReference type="EMBL" id="FRAP01000025">
    <property type="protein sequence ID" value="SHL35511.1"/>
    <property type="molecule type" value="Genomic_DNA"/>
</dbReference>
<dbReference type="InterPro" id="IPR050979">
    <property type="entry name" value="LD-transpeptidase"/>
</dbReference>
<comment type="pathway">
    <text evidence="1 6">Cell wall biogenesis; peptidoglycan biosynthesis.</text>
</comment>
<feature type="chain" id="PRO_5012997507" evidence="8">
    <location>
        <begin position="33"/>
        <end position="264"/>
    </location>
</feature>
<keyword evidence="5 6" id="KW-0961">Cell wall biogenesis/degradation</keyword>
<dbReference type="GO" id="GO:0008360">
    <property type="term" value="P:regulation of cell shape"/>
    <property type="evidence" value="ECO:0007669"/>
    <property type="project" value="UniProtKB-UniRule"/>
</dbReference>
<dbReference type="Proteomes" id="UP000184363">
    <property type="component" value="Unassembled WGS sequence"/>
</dbReference>
<evidence type="ECO:0000313" key="11">
    <source>
        <dbReference type="Proteomes" id="UP000184363"/>
    </source>
</evidence>
<feature type="region of interest" description="Disordered" evidence="7">
    <location>
        <begin position="232"/>
        <end position="264"/>
    </location>
</feature>
<dbReference type="CDD" id="cd16913">
    <property type="entry name" value="YkuD_like"/>
    <property type="match status" value="1"/>
</dbReference>
<feature type="compositionally biased region" description="Acidic residues" evidence="7">
    <location>
        <begin position="253"/>
        <end position="264"/>
    </location>
</feature>
<dbReference type="RefSeq" id="WP_073460030.1">
    <property type="nucleotide sequence ID" value="NZ_FRAP01000025.1"/>
</dbReference>
<name>A0A1M6ZYE7_PSETH</name>
<evidence type="ECO:0000256" key="3">
    <source>
        <dbReference type="ARBA" id="ARBA00022960"/>
    </source>
</evidence>
<evidence type="ECO:0000256" key="7">
    <source>
        <dbReference type="SAM" id="MobiDB-lite"/>
    </source>
</evidence>
<evidence type="ECO:0000256" key="4">
    <source>
        <dbReference type="ARBA" id="ARBA00022984"/>
    </source>
</evidence>
<proteinExistence type="predicted"/>
<feature type="compositionally biased region" description="Low complexity" evidence="7">
    <location>
        <begin position="54"/>
        <end position="72"/>
    </location>
</feature>
<keyword evidence="3 6" id="KW-0133">Cell shape</keyword>
<evidence type="ECO:0000313" key="10">
    <source>
        <dbReference type="EMBL" id="SHL35511.1"/>
    </source>
</evidence>
<reference evidence="10 11" key="1">
    <citation type="submission" date="2016-11" db="EMBL/GenBank/DDBJ databases">
        <authorList>
            <person name="Jaros S."/>
            <person name="Januszkiewicz K."/>
            <person name="Wedrychowicz H."/>
        </authorList>
    </citation>
    <scope>NUCLEOTIDE SEQUENCE [LARGE SCALE GENOMIC DNA]</scope>
    <source>
        <strain evidence="10 11">DSM 43832</strain>
    </source>
</reference>
<feature type="region of interest" description="Disordered" evidence="7">
    <location>
        <begin position="40"/>
        <end position="72"/>
    </location>
</feature>
<dbReference type="InterPro" id="IPR005490">
    <property type="entry name" value="LD_TPept_cat_dom"/>
</dbReference>
<sequence>MGRNQVRALGVAVSVVGLVLAAGACGSPASTAAPPVAAALPTAAPVTEEESAEPSETPTSTPKPTTVAAAPKRTAQMARSQKLATGTPCTVSAKACVDLDSQRAWLLDGKGNVVRGPVLVATGSKTEPTPPGYNWRVEWKNKDHVSSESFTNGVPDPMPYSVFFAPGGIAFHAGDPENPSGGCVHLPLEDAKFWFSYLKVGDLVEVVNASKEYAARGMTYDGPIYGAGGVRKWLKENGGDDGSSQESSSSSGSDDEDHDDDDED</sequence>
<gene>
    <name evidence="10" type="ORF">SAMN05443637_12562</name>
</gene>
<dbReference type="PROSITE" id="PS51257">
    <property type="entry name" value="PROKAR_LIPOPROTEIN"/>
    <property type="match status" value="1"/>
</dbReference>
<evidence type="ECO:0000256" key="8">
    <source>
        <dbReference type="SAM" id="SignalP"/>
    </source>
</evidence>
<keyword evidence="2" id="KW-0808">Transferase</keyword>
<feature type="active site" description="Proton donor/acceptor" evidence="6">
    <location>
        <position position="172"/>
    </location>
</feature>
<dbReference type="GO" id="GO:0018104">
    <property type="term" value="P:peptidoglycan-protein cross-linking"/>
    <property type="evidence" value="ECO:0007669"/>
    <property type="project" value="TreeGrafter"/>
</dbReference>
<dbReference type="PROSITE" id="PS52029">
    <property type="entry name" value="LD_TPASE"/>
    <property type="match status" value="1"/>
</dbReference>
<feature type="active site" description="Nucleophile" evidence="6">
    <location>
        <position position="183"/>
    </location>
</feature>
<feature type="domain" description="L,D-TPase catalytic" evidence="9">
    <location>
        <begin position="93"/>
        <end position="207"/>
    </location>
</feature>
<keyword evidence="10" id="KW-0449">Lipoprotein</keyword>
<dbReference type="PANTHER" id="PTHR30582:SF33">
    <property type="entry name" value="EXPORTED PROTEIN"/>
    <property type="match status" value="1"/>
</dbReference>
<dbReference type="OrthoDB" id="8887048at2"/>
<dbReference type="STRING" id="1848.SAMN05443637_12562"/>
<dbReference type="Gene3D" id="2.40.440.10">
    <property type="entry name" value="L,D-transpeptidase catalytic domain-like"/>
    <property type="match status" value="1"/>
</dbReference>
<keyword evidence="8" id="KW-0732">Signal</keyword>
<dbReference type="SUPFAM" id="SSF141523">
    <property type="entry name" value="L,D-transpeptidase catalytic domain-like"/>
    <property type="match status" value="1"/>
</dbReference>
<keyword evidence="11" id="KW-1185">Reference proteome</keyword>
<dbReference type="UniPathway" id="UPA00219"/>
<dbReference type="GO" id="GO:0071972">
    <property type="term" value="F:peptidoglycan L,D-transpeptidase activity"/>
    <property type="evidence" value="ECO:0007669"/>
    <property type="project" value="TreeGrafter"/>
</dbReference>
<dbReference type="PANTHER" id="PTHR30582">
    <property type="entry name" value="L,D-TRANSPEPTIDASE"/>
    <property type="match status" value="1"/>
</dbReference>
<evidence type="ECO:0000256" key="2">
    <source>
        <dbReference type="ARBA" id="ARBA00022679"/>
    </source>
</evidence>
<feature type="signal peptide" evidence="8">
    <location>
        <begin position="1"/>
        <end position="32"/>
    </location>
</feature>
<accession>A0A1M6ZYE7</accession>
<dbReference type="GO" id="GO:0016740">
    <property type="term" value="F:transferase activity"/>
    <property type="evidence" value="ECO:0007669"/>
    <property type="project" value="UniProtKB-KW"/>
</dbReference>
<evidence type="ECO:0000259" key="9">
    <source>
        <dbReference type="PROSITE" id="PS52029"/>
    </source>
</evidence>
<feature type="compositionally biased region" description="Low complexity" evidence="7">
    <location>
        <begin position="242"/>
        <end position="252"/>
    </location>
</feature>
<protein>
    <submittedName>
        <fullName evidence="10">Lipoprotein-anchoring transpeptidase ErfK/SrfK</fullName>
    </submittedName>
</protein>
<dbReference type="GO" id="GO:0005576">
    <property type="term" value="C:extracellular region"/>
    <property type="evidence" value="ECO:0007669"/>
    <property type="project" value="TreeGrafter"/>
</dbReference>
<evidence type="ECO:0000256" key="1">
    <source>
        <dbReference type="ARBA" id="ARBA00004752"/>
    </source>
</evidence>